<evidence type="ECO:0000313" key="2">
    <source>
        <dbReference type="Proteomes" id="UP000026962"/>
    </source>
</evidence>
<reference evidence="1" key="1">
    <citation type="submission" date="2015-04" db="UniProtKB">
        <authorList>
            <consortium name="EnsemblPlants"/>
        </authorList>
    </citation>
    <scope>IDENTIFICATION</scope>
</reference>
<sequence length="88" mass="9367">MERFLTSLVFCEAPGMDVFAYAGTTSLTAAVNKVSTASRGGWIEPPAAPSSEAKKDGAGKAPRRLLLLQAEYSPAFDGLNCFETIVMH</sequence>
<protein>
    <submittedName>
        <fullName evidence="1">Uncharacterized protein</fullName>
    </submittedName>
</protein>
<dbReference type="OMA" id="ETIVMRR"/>
<dbReference type="Proteomes" id="UP000026962">
    <property type="component" value="Chromosome 6"/>
</dbReference>
<evidence type="ECO:0000313" key="1">
    <source>
        <dbReference type="EnsemblPlants" id="OPUNC06G01890.1"/>
    </source>
</evidence>
<dbReference type="AlphaFoldDB" id="A0A0E0L7D9"/>
<name>A0A0E0L7D9_ORYPU</name>
<dbReference type="eggNOG" id="ENOG502R7AA">
    <property type="taxonomic scope" value="Eukaryota"/>
</dbReference>
<organism evidence="1">
    <name type="scientific">Oryza punctata</name>
    <name type="common">Red rice</name>
    <dbReference type="NCBI Taxonomy" id="4537"/>
    <lineage>
        <taxon>Eukaryota</taxon>
        <taxon>Viridiplantae</taxon>
        <taxon>Streptophyta</taxon>
        <taxon>Embryophyta</taxon>
        <taxon>Tracheophyta</taxon>
        <taxon>Spermatophyta</taxon>
        <taxon>Magnoliopsida</taxon>
        <taxon>Liliopsida</taxon>
        <taxon>Poales</taxon>
        <taxon>Poaceae</taxon>
        <taxon>BOP clade</taxon>
        <taxon>Oryzoideae</taxon>
        <taxon>Oryzeae</taxon>
        <taxon>Oryzinae</taxon>
        <taxon>Oryza</taxon>
    </lineage>
</organism>
<dbReference type="HOGENOM" id="CLU_2577690_0_0_1"/>
<reference evidence="1" key="2">
    <citation type="submission" date="2018-05" db="EMBL/GenBank/DDBJ databases">
        <title>OpunRS2 (Oryza punctata Reference Sequence Version 2).</title>
        <authorList>
            <person name="Zhang J."/>
            <person name="Kudrna D."/>
            <person name="Lee S."/>
            <person name="Talag J."/>
            <person name="Welchert J."/>
            <person name="Wing R.A."/>
        </authorList>
    </citation>
    <scope>NUCLEOTIDE SEQUENCE [LARGE SCALE GENOMIC DNA]</scope>
</reference>
<proteinExistence type="predicted"/>
<dbReference type="EnsemblPlants" id="OPUNC06G01890.1">
    <property type="protein sequence ID" value="OPUNC06G01890.1"/>
    <property type="gene ID" value="OPUNC06G01890"/>
</dbReference>
<keyword evidence="2" id="KW-1185">Reference proteome</keyword>
<accession>A0A0E0L7D9</accession>
<dbReference type="Gramene" id="OPUNC06G01890.1">
    <property type="protein sequence ID" value="OPUNC06G01890.1"/>
    <property type="gene ID" value="OPUNC06G01890"/>
</dbReference>